<keyword evidence="3" id="KW-1185">Reference proteome</keyword>
<protein>
    <submittedName>
        <fullName evidence="2">HET-domain-containing protein</fullName>
    </submittedName>
</protein>
<dbReference type="EMBL" id="JAQQWM010000004">
    <property type="protein sequence ID" value="KAK8067547.1"/>
    <property type="molecule type" value="Genomic_DNA"/>
</dbReference>
<dbReference type="PANTHER" id="PTHR33112:SF16">
    <property type="entry name" value="HETEROKARYON INCOMPATIBILITY DOMAIN-CONTAINING PROTEIN"/>
    <property type="match status" value="1"/>
</dbReference>
<accession>A0ABR1V8L9</accession>
<reference evidence="2 3" key="1">
    <citation type="submission" date="2023-01" db="EMBL/GenBank/DDBJ databases">
        <title>Analysis of 21 Apiospora genomes using comparative genomics revels a genus with tremendous synthesis potential of carbohydrate active enzymes and secondary metabolites.</title>
        <authorList>
            <person name="Sorensen T."/>
        </authorList>
    </citation>
    <scope>NUCLEOTIDE SEQUENCE [LARGE SCALE GENOMIC DNA]</scope>
    <source>
        <strain evidence="2 3">CBS 83171</strain>
    </source>
</reference>
<name>A0ABR1V8L9_9PEZI</name>
<evidence type="ECO:0000313" key="2">
    <source>
        <dbReference type="EMBL" id="KAK8067547.1"/>
    </source>
</evidence>
<comment type="caution">
    <text evidence="2">The sequence shown here is derived from an EMBL/GenBank/DDBJ whole genome shotgun (WGS) entry which is preliminary data.</text>
</comment>
<dbReference type="PANTHER" id="PTHR33112">
    <property type="entry name" value="DOMAIN PROTEIN, PUTATIVE-RELATED"/>
    <property type="match status" value="1"/>
</dbReference>
<sequence>MSLSPIEHSASGAMSYLRVCELCTRAIEYIVDGWEQHPTDVAHSFGHPNEDSFAYNLPCYICDRLPDFDDDGVWPLDSVKVYIKSSTSSGTSIPSAKMEWQFKISRRGLSMRFNVIQEQRERSPNRRNHYLLTCQETKNSSKTPVLPSRLIFLQRNGCQLEAKLVEKACLPAAASYVTLSHCWGNKVFTTLSMANYKVFRERIPLYDANFSRLFRDAMQVTMDLGYEYIWIDSLRIVQDTPNASDWAQECPSIGKYYSGADVTISATGFCNGAYGLFRSRLPQMYGWATAQLKDRGNYSISAVNTPQDRWDRAPLLKRGWVVQERLFSDRILHFFDDMVLWECCSGTLCDISVEQDPIAQQDGRVLLHSSLQWETASIRKQQREGTASHTWEWYKEIVEPYTMTELTFPEDRLPAVSGIAATYDALSAVRYLAGHWDQDLLESLAWSKIPGTKSTRPTFAKGFNPPSWSWASMNTPIKFGASRTWLEISQIVSVSVEPASSDPYGAVIRGCLCIRGPILRIDQLWAAFSAFSPYYRMLTDTYTPELHSPRAEDSSGNDSDIKTFYILPLFMKDQSANHTIKCLILKNKDTAVRTFVRVGLYRMSDFKRPRDGTEIGSPDDSGYMGREEVYELFRGLVTEEVNIV</sequence>
<dbReference type="Pfam" id="PF06985">
    <property type="entry name" value="HET"/>
    <property type="match status" value="1"/>
</dbReference>
<proteinExistence type="predicted"/>
<gene>
    <name evidence="2" type="ORF">PG996_006659</name>
</gene>
<evidence type="ECO:0000259" key="1">
    <source>
        <dbReference type="Pfam" id="PF06985"/>
    </source>
</evidence>
<organism evidence="2 3">
    <name type="scientific">Apiospora saccharicola</name>
    <dbReference type="NCBI Taxonomy" id="335842"/>
    <lineage>
        <taxon>Eukaryota</taxon>
        <taxon>Fungi</taxon>
        <taxon>Dikarya</taxon>
        <taxon>Ascomycota</taxon>
        <taxon>Pezizomycotina</taxon>
        <taxon>Sordariomycetes</taxon>
        <taxon>Xylariomycetidae</taxon>
        <taxon>Amphisphaeriales</taxon>
        <taxon>Apiosporaceae</taxon>
        <taxon>Apiospora</taxon>
    </lineage>
</organism>
<evidence type="ECO:0000313" key="3">
    <source>
        <dbReference type="Proteomes" id="UP001446871"/>
    </source>
</evidence>
<dbReference type="InterPro" id="IPR010730">
    <property type="entry name" value="HET"/>
</dbReference>
<dbReference type="Proteomes" id="UP001446871">
    <property type="component" value="Unassembled WGS sequence"/>
</dbReference>
<feature type="domain" description="Heterokaryon incompatibility" evidence="1">
    <location>
        <begin position="176"/>
        <end position="324"/>
    </location>
</feature>